<organism evidence="2 3">
    <name type="scientific">Thiohalorhabdus denitrificans</name>
    <dbReference type="NCBI Taxonomy" id="381306"/>
    <lineage>
        <taxon>Bacteria</taxon>
        <taxon>Pseudomonadati</taxon>
        <taxon>Pseudomonadota</taxon>
        <taxon>Gammaproteobacteria</taxon>
        <taxon>Thiohalorhabdales</taxon>
        <taxon>Thiohalorhabdaceae</taxon>
        <taxon>Thiohalorhabdus</taxon>
    </lineage>
</organism>
<accession>A0A0P9CTE3</accession>
<keyword evidence="3" id="KW-1185">Reference proteome</keyword>
<proteinExistence type="predicted"/>
<dbReference type="InterPro" id="IPR027417">
    <property type="entry name" value="P-loop_NTPase"/>
</dbReference>
<dbReference type="STRING" id="381306.AN478_06955"/>
<evidence type="ECO:0000313" key="3">
    <source>
        <dbReference type="Proteomes" id="UP000183104"/>
    </source>
</evidence>
<dbReference type="Pfam" id="PF00271">
    <property type="entry name" value="Helicase_C"/>
    <property type="match status" value="1"/>
</dbReference>
<keyword evidence="2" id="KW-0547">Nucleotide-binding</keyword>
<dbReference type="RefSeq" id="WP_054965900.1">
    <property type="nucleotide sequence ID" value="NZ_FMUN01000003.1"/>
</dbReference>
<sequence>MSRPDPEAILAPLKSFQRRTVDHAFHRLFEAEGSTRRFLVADEVGLGKTLVARGIIARGLDHLWDTTDRIDVIYICSNQNIARSNLPKLQVTGQAEDAEAHATRLTMLATEMAPEKRQADGKEGSLPKANFVSFTPGTSFDLRSSGGKSEERQVLYWLLEEVVPAKTGLKNLLQGWVGTERWRQALRSSWPLEPGIKERFQQRVQADERLLGELEAAIDRWFLQGPEGYPNGEYPDEARRKRDRLTGQLRQHLAEVCIEALEPDLVILDEFQRFKTLVNQDEAGPDAAAKLAQRLFHTRNARGEPVHTLLLSATPYKLYTADAEEEDNHYRDFLATTRFLLDYDEVRVAVLEERLAAFGRELKRAAKGQSHDVVAARQAAEECLQAIMARTERVAASDEQDAMVEEHGTDLSLAPGDVRQYLAADAWFTAVGDRDPMAYWKAGPYLPHFMQGYKVNERVREAREGQPDKLKRVLDSYPDAFLDRNALARWERMDPSHAKLRSMVNELLDTGLWKLLWMPPSLPYWSLGGPFQGQDHRTKTLLFSAWNFVPDVVSGVLSYEAERRMTGGALKDYWEQRSPLLRLGEQNRTRSRHRLLLLLMPSTVLADCAHPLAAPEGADVRGWVRGRIEAMLGELDWQADPAEEPDPRWEYMAPLLLDPGLRDFLQYWASASPEETGKPNPDVLPAYLQDLLELDPASLGPQPEGLAEHLTDLALGAPGVIATRTLGSAALSDQKRRTLATRFAQAYWNLFNRPAVMSLLEQLEGREGALGEHVYWRRVLRYCIDGNLQAVMDETWHLAWEQHAWSKEAPADKVAEVCVEELAARIDPRPTRVHAHFLQPDGNGGLEPNTLRIRTTFAQRFGDLRTEEGMVSQDAIRAAFNSPFRPFVLTSTSVGQEGLDFHPWCHRLVHWNLPGNPVDLEQREGRIHRYKGHAVRRNVADQFGKDARAGWAPGADLWELLFSVADRSAREKGANDLIPFWIAPGPFKVQRHVPALPYTREVEAFRRLKHQLATYRVVFGQPRQEELLTMLGEADVSTEQLSEWTIQLSPTRALLNPGNMDYP</sequence>
<feature type="domain" description="Helicase C-terminal" evidence="1">
    <location>
        <begin position="874"/>
        <end position="930"/>
    </location>
</feature>
<dbReference type="AlphaFoldDB" id="A0A0P9CTE3"/>
<evidence type="ECO:0000313" key="2">
    <source>
        <dbReference type="EMBL" id="SCY08824.1"/>
    </source>
</evidence>
<evidence type="ECO:0000259" key="1">
    <source>
        <dbReference type="Pfam" id="PF00271"/>
    </source>
</evidence>
<dbReference type="EMBL" id="FMUN01000003">
    <property type="protein sequence ID" value="SCY08824.1"/>
    <property type="molecule type" value="Genomic_DNA"/>
</dbReference>
<gene>
    <name evidence="2" type="ORF">SAMN05661077_1148</name>
</gene>
<dbReference type="PATRIC" id="fig|381306.5.peg.15"/>
<dbReference type="Proteomes" id="UP000183104">
    <property type="component" value="Unassembled WGS sequence"/>
</dbReference>
<protein>
    <submittedName>
        <fullName evidence="2">Helicase conserved C-terminal domain-containing protein</fullName>
    </submittedName>
</protein>
<dbReference type="Gene3D" id="3.40.50.300">
    <property type="entry name" value="P-loop containing nucleotide triphosphate hydrolases"/>
    <property type="match status" value="1"/>
</dbReference>
<dbReference type="OrthoDB" id="9814088at2"/>
<keyword evidence="2" id="KW-0347">Helicase</keyword>
<name>A0A0P9CTE3_9GAMM</name>
<dbReference type="InterPro" id="IPR001650">
    <property type="entry name" value="Helicase_C-like"/>
</dbReference>
<keyword evidence="2" id="KW-0067">ATP-binding</keyword>
<keyword evidence="2" id="KW-0378">Hydrolase</keyword>
<dbReference type="SUPFAM" id="SSF52540">
    <property type="entry name" value="P-loop containing nucleoside triphosphate hydrolases"/>
    <property type="match status" value="2"/>
</dbReference>
<reference evidence="3" key="1">
    <citation type="submission" date="2016-10" db="EMBL/GenBank/DDBJ databases">
        <authorList>
            <person name="Varghese N."/>
        </authorList>
    </citation>
    <scope>NUCLEOTIDE SEQUENCE [LARGE SCALE GENOMIC DNA]</scope>
    <source>
        <strain evidence="3">HL 19</strain>
    </source>
</reference>
<dbReference type="GO" id="GO:0004386">
    <property type="term" value="F:helicase activity"/>
    <property type="evidence" value="ECO:0007669"/>
    <property type="project" value="UniProtKB-KW"/>
</dbReference>